<accession>A0ABV1QPP5</accession>
<organism evidence="2 3">
    <name type="scientific">Methylorubrum podarium</name>
    <dbReference type="NCBI Taxonomy" id="200476"/>
    <lineage>
        <taxon>Bacteria</taxon>
        <taxon>Pseudomonadati</taxon>
        <taxon>Pseudomonadota</taxon>
        <taxon>Alphaproteobacteria</taxon>
        <taxon>Hyphomicrobiales</taxon>
        <taxon>Methylobacteriaceae</taxon>
        <taxon>Methylorubrum</taxon>
    </lineage>
</organism>
<gene>
    <name evidence="2" type="ORF">ABS772_15510</name>
</gene>
<keyword evidence="1" id="KW-0812">Transmembrane</keyword>
<keyword evidence="3" id="KW-1185">Reference proteome</keyword>
<name>A0ABV1QPP5_9HYPH</name>
<feature type="transmembrane region" description="Helical" evidence="1">
    <location>
        <begin position="66"/>
        <end position="85"/>
    </location>
</feature>
<dbReference type="RefSeq" id="WP_350395736.1">
    <property type="nucleotide sequence ID" value="NZ_JBELQE010000084.1"/>
</dbReference>
<keyword evidence="1" id="KW-0472">Membrane</keyword>
<comment type="caution">
    <text evidence="2">The sequence shown here is derived from an EMBL/GenBank/DDBJ whole genome shotgun (WGS) entry which is preliminary data.</text>
</comment>
<protein>
    <submittedName>
        <fullName evidence="2">Uncharacterized protein</fullName>
    </submittedName>
</protein>
<evidence type="ECO:0000313" key="2">
    <source>
        <dbReference type="EMBL" id="MER2251324.1"/>
    </source>
</evidence>
<reference evidence="2 3" key="1">
    <citation type="submission" date="2024-06" db="EMBL/GenBank/DDBJ databases">
        <authorList>
            <person name="Campbell A.G."/>
        </authorList>
    </citation>
    <scope>NUCLEOTIDE SEQUENCE [LARGE SCALE GENOMIC DNA]</scope>
    <source>
        <strain evidence="2 3">EM12</strain>
    </source>
</reference>
<evidence type="ECO:0000256" key="1">
    <source>
        <dbReference type="SAM" id="Phobius"/>
    </source>
</evidence>
<sequence length="112" mass="12314">MEERTSPFLRKFETSRPLLQAAADAIFEIMRTPLDPSPSAYDPFGEPIDSRCIDAVAPVRHRARNVAVAVFWSLALLFVVGRIHFGAHPIAPVGATMTASVQTEAPVESRIR</sequence>
<dbReference type="EMBL" id="JBELQE010000084">
    <property type="protein sequence ID" value="MER2251324.1"/>
    <property type="molecule type" value="Genomic_DNA"/>
</dbReference>
<dbReference type="Proteomes" id="UP001480955">
    <property type="component" value="Unassembled WGS sequence"/>
</dbReference>
<keyword evidence="1" id="KW-1133">Transmembrane helix</keyword>
<proteinExistence type="predicted"/>
<evidence type="ECO:0000313" key="3">
    <source>
        <dbReference type="Proteomes" id="UP001480955"/>
    </source>
</evidence>